<evidence type="ECO:0000256" key="1">
    <source>
        <dbReference type="SAM" id="MobiDB-lite"/>
    </source>
</evidence>
<feature type="compositionally biased region" description="Basic and acidic residues" evidence="1">
    <location>
        <begin position="66"/>
        <end position="79"/>
    </location>
</feature>
<feature type="compositionally biased region" description="Polar residues" evidence="1">
    <location>
        <begin position="82"/>
        <end position="106"/>
    </location>
</feature>
<name>A0AAD8YML4_9STRA</name>
<keyword evidence="3" id="KW-1185">Reference proteome</keyword>
<comment type="caution">
    <text evidence="2">The sequence shown here is derived from an EMBL/GenBank/DDBJ whole genome shotgun (WGS) entry which is preliminary data.</text>
</comment>
<reference evidence="2" key="1">
    <citation type="submission" date="2023-06" db="EMBL/GenBank/DDBJ databases">
        <title>Survivors Of The Sea: Transcriptome response of Skeletonema marinoi to long-term dormancy.</title>
        <authorList>
            <person name="Pinder M.I.M."/>
            <person name="Kourtchenko O."/>
            <person name="Robertson E.K."/>
            <person name="Larsson T."/>
            <person name="Maumus F."/>
            <person name="Osuna-Cruz C.M."/>
            <person name="Vancaester E."/>
            <person name="Stenow R."/>
            <person name="Vandepoele K."/>
            <person name="Ploug H."/>
            <person name="Bruchert V."/>
            <person name="Godhe A."/>
            <person name="Topel M."/>
        </authorList>
    </citation>
    <scope>NUCLEOTIDE SEQUENCE</scope>
    <source>
        <strain evidence="2">R05AC</strain>
    </source>
</reference>
<dbReference type="Proteomes" id="UP001224775">
    <property type="component" value="Unassembled WGS sequence"/>
</dbReference>
<sequence>MLREAMEKIQESQEEAATATIAFNFQSAEYEDNLMHNSMTTHAAESEDNGSDTDAGKEVTTQLMTEGRERTPERSDCAREGTPSTRTGVAASGSETLNVRVTQKRSFNGVAE</sequence>
<protein>
    <submittedName>
        <fullName evidence="2">Uncharacterized protein</fullName>
    </submittedName>
</protein>
<evidence type="ECO:0000313" key="3">
    <source>
        <dbReference type="Proteomes" id="UP001224775"/>
    </source>
</evidence>
<feature type="region of interest" description="Disordered" evidence="1">
    <location>
        <begin position="37"/>
        <end position="112"/>
    </location>
</feature>
<organism evidence="2 3">
    <name type="scientific">Skeletonema marinoi</name>
    <dbReference type="NCBI Taxonomy" id="267567"/>
    <lineage>
        <taxon>Eukaryota</taxon>
        <taxon>Sar</taxon>
        <taxon>Stramenopiles</taxon>
        <taxon>Ochrophyta</taxon>
        <taxon>Bacillariophyta</taxon>
        <taxon>Coscinodiscophyceae</taxon>
        <taxon>Thalassiosirophycidae</taxon>
        <taxon>Thalassiosirales</taxon>
        <taxon>Skeletonemataceae</taxon>
        <taxon>Skeletonema</taxon>
        <taxon>Skeletonema marinoi-dohrnii complex</taxon>
    </lineage>
</organism>
<gene>
    <name evidence="2" type="ORF">QTG54_000044</name>
</gene>
<dbReference type="AlphaFoldDB" id="A0AAD8YML4"/>
<evidence type="ECO:0000313" key="2">
    <source>
        <dbReference type="EMBL" id="KAK1748105.1"/>
    </source>
</evidence>
<dbReference type="EMBL" id="JATAAI010000001">
    <property type="protein sequence ID" value="KAK1748105.1"/>
    <property type="molecule type" value="Genomic_DNA"/>
</dbReference>
<proteinExistence type="predicted"/>
<accession>A0AAD8YML4</accession>